<protein>
    <submittedName>
        <fullName evidence="2">Uncharacterized protein</fullName>
    </submittedName>
</protein>
<dbReference type="Proteomes" id="UP000033647">
    <property type="component" value="Unassembled WGS sequence"/>
</dbReference>
<gene>
    <name evidence="2" type="ORF">TI39_contig4120g00007</name>
</gene>
<comment type="caution">
    <text evidence="2">The sequence shown here is derived from an EMBL/GenBank/DDBJ whole genome shotgun (WGS) entry which is preliminary data.</text>
</comment>
<sequence length="137" mass="15022">MVAFNLQDDSTAADATANPPPRSVSTTRRAWTRTFIGRSVTPEYTGSPALTTLTTPSASILTRWTKTPSPDTMPRLVTKRTQYEGNSRKMDPKIEVSYEVITAKTGQKRRRSLSISDPPGGVKSIASPQKRSKEQAP</sequence>
<organism evidence="2 3">
    <name type="scientific">Zymoseptoria brevis</name>
    <dbReference type="NCBI Taxonomy" id="1047168"/>
    <lineage>
        <taxon>Eukaryota</taxon>
        <taxon>Fungi</taxon>
        <taxon>Dikarya</taxon>
        <taxon>Ascomycota</taxon>
        <taxon>Pezizomycotina</taxon>
        <taxon>Dothideomycetes</taxon>
        <taxon>Dothideomycetidae</taxon>
        <taxon>Mycosphaerellales</taxon>
        <taxon>Mycosphaerellaceae</taxon>
        <taxon>Zymoseptoria</taxon>
    </lineage>
</organism>
<feature type="region of interest" description="Disordered" evidence="1">
    <location>
        <begin position="105"/>
        <end position="137"/>
    </location>
</feature>
<keyword evidence="3" id="KW-1185">Reference proteome</keyword>
<proteinExistence type="predicted"/>
<feature type="region of interest" description="Disordered" evidence="1">
    <location>
        <begin position="1"/>
        <end position="29"/>
    </location>
</feature>
<dbReference type="EMBL" id="LAFY01004080">
    <property type="protein sequence ID" value="KJX95299.1"/>
    <property type="molecule type" value="Genomic_DNA"/>
</dbReference>
<dbReference type="AlphaFoldDB" id="A0A0F4GD75"/>
<name>A0A0F4GD75_9PEZI</name>
<accession>A0A0F4GD75</accession>
<evidence type="ECO:0000313" key="3">
    <source>
        <dbReference type="Proteomes" id="UP000033647"/>
    </source>
</evidence>
<evidence type="ECO:0000313" key="2">
    <source>
        <dbReference type="EMBL" id="KJX95299.1"/>
    </source>
</evidence>
<evidence type="ECO:0000256" key="1">
    <source>
        <dbReference type="SAM" id="MobiDB-lite"/>
    </source>
</evidence>
<reference evidence="2 3" key="1">
    <citation type="submission" date="2015-03" db="EMBL/GenBank/DDBJ databases">
        <title>RNA-seq based gene annotation and comparative genomics of four Zymoseptoria species reveal species-specific pathogenicity related genes and transposable element activity.</title>
        <authorList>
            <person name="Grandaubert J."/>
            <person name="Bhattacharyya A."/>
            <person name="Stukenbrock E.H."/>
        </authorList>
    </citation>
    <scope>NUCLEOTIDE SEQUENCE [LARGE SCALE GENOMIC DNA]</scope>
    <source>
        <strain evidence="2 3">Zb18110</strain>
    </source>
</reference>